<organism evidence="2 3">
    <name type="scientific">Haematococcus lacustris</name>
    <name type="common">Green alga</name>
    <name type="synonym">Haematococcus pluvialis</name>
    <dbReference type="NCBI Taxonomy" id="44745"/>
    <lineage>
        <taxon>Eukaryota</taxon>
        <taxon>Viridiplantae</taxon>
        <taxon>Chlorophyta</taxon>
        <taxon>core chlorophytes</taxon>
        <taxon>Chlorophyceae</taxon>
        <taxon>CS clade</taxon>
        <taxon>Chlamydomonadales</taxon>
        <taxon>Haematococcaceae</taxon>
        <taxon>Haematococcus</taxon>
    </lineage>
</organism>
<comment type="caution">
    <text evidence="2">The sequence shown here is derived from an EMBL/GenBank/DDBJ whole genome shotgun (WGS) entry which is preliminary data.</text>
</comment>
<name>A0A699ZGP3_HAELA</name>
<sequence length="420" mass="44858">MRTLGAHLSVISSIVVVAASLLPATEESSGAVWEAPDFLYLLPSSEEGDRSITLDTCVEGVAAWDTFLYVIPVQDGTYPCIPYLLDNLPAAGVTVFNISQTTCDRDAAYNWDCQPSLDFLYLLPSSEEDNRSITLDTCVEGVAAWNTVLYVIPVQDGTCGQCSGVIAFNDDGSTCGGGRSRVTFNAAAGQAYWVLVDGSYDSTCNEDNRWNCKAAPDFLYLLPSSKEGDRSITLDTCSEEMATWDSILYVIPTKDGTCGQCSGVIAANDDGSICGGGLSRVTFTAKAGQAYWVLVEGYSFFDTRASTCGRANGWNCRPAPDFLYLLPSSEEGDRSITLDTCVDGVAAWDTILYVIPTKDGTCGQCSGVIAINDNRSICGNGLSRVTFTARAGQAYWVLVEGYSASNCGELALTVTTSKLV</sequence>
<evidence type="ECO:0000313" key="3">
    <source>
        <dbReference type="Proteomes" id="UP000485058"/>
    </source>
</evidence>
<feature type="signal peptide" evidence="1">
    <location>
        <begin position="1"/>
        <end position="19"/>
    </location>
</feature>
<evidence type="ECO:0000256" key="1">
    <source>
        <dbReference type="SAM" id="SignalP"/>
    </source>
</evidence>
<accession>A0A699ZGP3</accession>
<dbReference type="Proteomes" id="UP000485058">
    <property type="component" value="Unassembled WGS sequence"/>
</dbReference>
<proteinExistence type="predicted"/>
<feature type="chain" id="PRO_5025375005" evidence="1">
    <location>
        <begin position="20"/>
        <end position="420"/>
    </location>
</feature>
<reference evidence="2 3" key="1">
    <citation type="submission" date="2020-02" db="EMBL/GenBank/DDBJ databases">
        <title>Draft genome sequence of Haematococcus lacustris strain NIES-144.</title>
        <authorList>
            <person name="Morimoto D."/>
            <person name="Nakagawa S."/>
            <person name="Yoshida T."/>
            <person name="Sawayama S."/>
        </authorList>
    </citation>
    <scope>NUCLEOTIDE SEQUENCE [LARGE SCALE GENOMIC DNA]</scope>
    <source>
        <strain evidence="2 3">NIES-144</strain>
    </source>
</reference>
<dbReference type="EMBL" id="BLLF01000764">
    <property type="protein sequence ID" value="GFH14772.1"/>
    <property type="molecule type" value="Genomic_DNA"/>
</dbReference>
<dbReference type="AlphaFoldDB" id="A0A699ZGP3"/>
<evidence type="ECO:0000313" key="2">
    <source>
        <dbReference type="EMBL" id="GFH14772.1"/>
    </source>
</evidence>
<keyword evidence="3" id="KW-1185">Reference proteome</keyword>
<protein>
    <submittedName>
        <fullName evidence="2">Uncharacterized protein</fullName>
    </submittedName>
</protein>
<keyword evidence="1" id="KW-0732">Signal</keyword>
<gene>
    <name evidence="2" type="ORF">HaLaN_10886</name>
</gene>